<name>A0A1W9S1V3_9BACT</name>
<keyword evidence="9 12" id="KW-0411">Iron-sulfur</keyword>
<comment type="function">
    <text evidence="12">Catalyzes the removal of elemental sulfur atoms from cysteine to produce alanine.</text>
</comment>
<evidence type="ECO:0000256" key="8">
    <source>
        <dbReference type="ARBA" id="ARBA00023004"/>
    </source>
</evidence>
<dbReference type="GO" id="GO:0051536">
    <property type="term" value="F:iron-sulfur cluster binding"/>
    <property type="evidence" value="ECO:0007669"/>
    <property type="project" value="UniProtKB-KW"/>
</dbReference>
<dbReference type="InterPro" id="IPR020578">
    <property type="entry name" value="Aminotrans_V_PyrdxlP_BS"/>
</dbReference>
<accession>A0A1W9S1V3</accession>
<gene>
    <name evidence="14" type="ORF">B6D57_01960</name>
</gene>
<dbReference type="PROSITE" id="PS00595">
    <property type="entry name" value="AA_TRANSFER_CLASS_5"/>
    <property type="match status" value="1"/>
</dbReference>
<comment type="caution">
    <text evidence="14">The sequence shown here is derived from an EMBL/GenBank/DDBJ whole genome shotgun (WGS) entry which is preliminary data.</text>
</comment>
<sequence length="390" mass="43148">MRVYFDNNATTPLDRDVLEEMLPFFCEKFANPMSIHNFGNEAEEALSLARERVAEALECEPDDTIFTSGGSEANNMVLKGISPIPDGKGHIITSVIEHPAILEPCRYLQKHGIDITYIKVDKYGLVDPDDVRRAIRKDTCLITIMHGNNEVGTIEPIEEVARIANEKEIPFHTDAVQSVGKIPLSVAEMGIDLLSLSAHKFNGPKGVGALIARKEVRRKLTPLLHGGEQESGKRASTHNVPGIVGLGKAIEMAVKNREGNTEKVKRLRDMLHRGIIESIPDVELVGHQEKRLPTTLNIAFHYIEGESVQLMLNNKGVAVSTGSACASGKLEPSHVLIEMGYPHEVAQGAVRFSLGRGNTEEEVRYVLEILPEIIEKLRRMSPLTPQDYFK</sequence>
<evidence type="ECO:0000256" key="6">
    <source>
        <dbReference type="ARBA" id="ARBA00022723"/>
    </source>
</evidence>
<evidence type="ECO:0000256" key="10">
    <source>
        <dbReference type="ARBA" id="ARBA00050776"/>
    </source>
</evidence>
<evidence type="ECO:0000256" key="9">
    <source>
        <dbReference type="ARBA" id="ARBA00023014"/>
    </source>
</evidence>
<evidence type="ECO:0000256" key="5">
    <source>
        <dbReference type="ARBA" id="ARBA00022679"/>
    </source>
</evidence>
<dbReference type="InterPro" id="IPR017772">
    <property type="entry name" value="Cys_deSase_NifS_bac/arc"/>
</dbReference>
<evidence type="ECO:0000256" key="7">
    <source>
        <dbReference type="ARBA" id="ARBA00022898"/>
    </source>
</evidence>
<dbReference type="InterPro" id="IPR016454">
    <property type="entry name" value="Cysteine_dSase"/>
</dbReference>
<reference evidence="15" key="1">
    <citation type="submission" date="2017-03" db="EMBL/GenBank/DDBJ databases">
        <title>Novel pathways for hydrocarbon cycling and metabolic interdependencies in hydrothermal sediment communities.</title>
        <authorList>
            <person name="Dombrowski N."/>
            <person name="Seitz K."/>
            <person name="Teske A."/>
            <person name="Baker B."/>
        </authorList>
    </citation>
    <scope>NUCLEOTIDE SEQUENCE [LARGE SCALE GENOMIC DNA]</scope>
</reference>
<dbReference type="Gene3D" id="3.90.1150.10">
    <property type="entry name" value="Aspartate Aminotransferase, domain 1"/>
    <property type="match status" value="1"/>
</dbReference>
<dbReference type="EC" id="2.8.1.7" evidence="4 12"/>
<dbReference type="PANTHER" id="PTHR11601:SF34">
    <property type="entry name" value="CYSTEINE DESULFURASE"/>
    <property type="match status" value="1"/>
</dbReference>
<dbReference type="InterPro" id="IPR015421">
    <property type="entry name" value="PyrdxlP-dep_Trfase_major"/>
</dbReference>
<dbReference type="EMBL" id="NATQ01000026">
    <property type="protein sequence ID" value="OQX90819.1"/>
    <property type="molecule type" value="Genomic_DNA"/>
</dbReference>
<dbReference type="GO" id="GO:0030170">
    <property type="term" value="F:pyridoxal phosphate binding"/>
    <property type="evidence" value="ECO:0007669"/>
    <property type="project" value="InterPro"/>
</dbReference>
<feature type="domain" description="Aminotransferase class V" evidence="13">
    <location>
        <begin position="3"/>
        <end position="365"/>
    </location>
</feature>
<evidence type="ECO:0000256" key="12">
    <source>
        <dbReference type="RuleBase" id="RU364075"/>
    </source>
</evidence>
<evidence type="ECO:0000256" key="3">
    <source>
        <dbReference type="ARBA" id="ARBA00011738"/>
    </source>
</evidence>
<dbReference type="Gene3D" id="1.10.260.50">
    <property type="match status" value="1"/>
</dbReference>
<keyword evidence="7 12" id="KW-0663">Pyridoxal phosphate</keyword>
<evidence type="ECO:0000313" key="14">
    <source>
        <dbReference type="EMBL" id="OQX90819.1"/>
    </source>
</evidence>
<dbReference type="SUPFAM" id="SSF53383">
    <property type="entry name" value="PLP-dependent transferases"/>
    <property type="match status" value="1"/>
</dbReference>
<dbReference type="Gene3D" id="3.40.640.10">
    <property type="entry name" value="Type I PLP-dependent aspartate aminotransferase-like (Major domain)"/>
    <property type="match status" value="1"/>
</dbReference>
<evidence type="ECO:0000256" key="11">
    <source>
        <dbReference type="RuleBase" id="RU004504"/>
    </source>
</evidence>
<comment type="cofactor">
    <cofactor evidence="1 11">
        <name>pyridoxal 5'-phosphate</name>
        <dbReference type="ChEBI" id="CHEBI:597326"/>
    </cofactor>
</comment>
<keyword evidence="8 12" id="KW-0408">Iron</keyword>
<proteinExistence type="inferred from homology"/>
<evidence type="ECO:0000313" key="15">
    <source>
        <dbReference type="Proteomes" id="UP000192611"/>
    </source>
</evidence>
<dbReference type="InterPro" id="IPR000192">
    <property type="entry name" value="Aminotrans_V_dom"/>
</dbReference>
<evidence type="ECO:0000259" key="13">
    <source>
        <dbReference type="Pfam" id="PF00266"/>
    </source>
</evidence>
<evidence type="ECO:0000256" key="2">
    <source>
        <dbReference type="ARBA" id="ARBA00006490"/>
    </source>
</evidence>
<dbReference type="InterPro" id="IPR015422">
    <property type="entry name" value="PyrdxlP-dep_Trfase_small"/>
</dbReference>
<dbReference type="NCBIfam" id="NF002806">
    <property type="entry name" value="PRK02948.1"/>
    <property type="match status" value="1"/>
</dbReference>
<dbReference type="GO" id="GO:0006520">
    <property type="term" value="P:amino acid metabolic process"/>
    <property type="evidence" value="ECO:0007669"/>
    <property type="project" value="InterPro"/>
</dbReference>
<dbReference type="GO" id="GO:0031071">
    <property type="term" value="F:cysteine desulfurase activity"/>
    <property type="evidence" value="ECO:0007669"/>
    <property type="project" value="UniProtKB-EC"/>
</dbReference>
<dbReference type="PIRSF" id="PIRSF005572">
    <property type="entry name" value="NifS"/>
    <property type="match status" value="1"/>
</dbReference>
<keyword evidence="5 12" id="KW-0808">Transferase</keyword>
<evidence type="ECO:0000256" key="4">
    <source>
        <dbReference type="ARBA" id="ARBA00012239"/>
    </source>
</evidence>
<dbReference type="AlphaFoldDB" id="A0A1W9S1V3"/>
<keyword evidence="6 12" id="KW-0479">Metal-binding</keyword>
<dbReference type="Pfam" id="PF00266">
    <property type="entry name" value="Aminotran_5"/>
    <property type="match status" value="1"/>
</dbReference>
<dbReference type="NCBIfam" id="TIGR03402">
    <property type="entry name" value="FeS_nifS"/>
    <property type="match status" value="1"/>
</dbReference>
<dbReference type="Proteomes" id="UP000192611">
    <property type="component" value="Unassembled WGS sequence"/>
</dbReference>
<comment type="subunit">
    <text evidence="3">Homodimer.</text>
</comment>
<dbReference type="GO" id="GO:0046872">
    <property type="term" value="F:metal ion binding"/>
    <property type="evidence" value="ECO:0007669"/>
    <property type="project" value="UniProtKB-KW"/>
</dbReference>
<evidence type="ECO:0000256" key="1">
    <source>
        <dbReference type="ARBA" id="ARBA00001933"/>
    </source>
</evidence>
<dbReference type="PANTHER" id="PTHR11601">
    <property type="entry name" value="CYSTEINE DESULFURYLASE FAMILY MEMBER"/>
    <property type="match status" value="1"/>
</dbReference>
<comment type="catalytic activity">
    <reaction evidence="10 12">
        <text>(sulfur carrier)-H + L-cysteine = (sulfur carrier)-SH + L-alanine</text>
        <dbReference type="Rhea" id="RHEA:43892"/>
        <dbReference type="Rhea" id="RHEA-COMP:14737"/>
        <dbReference type="Rhea" id="RHEA-COMP:14739"/>
        <dbReference type="ChEBI" id="CHEBI:29917"/>
        <dbReference type="ChEBI" id="CHEBI:35235"/>
        <dbReference type="ChEBI" id="CHEBI:57972"/>
        <dbReference type="ChEBI" id="CHEBI:64428"/>
        <dbReference type="EC" id="2.8.1.7"/>
    </reaction>
</comment>
<dbReference type="FunFam" id="3.40.640.10:FF:000084">
    <property type="entry name" value="IscS-like cysteine desulfurase"/>
    <property type="match status" value="1"/>
</dbReference>
<organism evidence="14 15">
    <name type="scientific">Candidatus Coatesbacteria bacterium 4484_99</name>
    <dbReference type="NCBI Taxonomy" id="1970774"/>
    <lineage>
        <taxon>Bacteria</taxon>
        <taxon>Candidatus Coatesiibacteriota</taxon>
    </lineage>
</organism>
<dbReference type="InterPro" id="IPR015424">
    <property type="entry name" value="PyrdxlP-dep_Trfase"/>
</dbReference>
<protein>
    <recommendedName>
        <fullName evidence="4 12">Cysteine desulfurase</fullName>
        <ecNumber evidence="4 12">2.8.1.7</ecNumber>
    </recommendedName>
    <alternativeName>
        <fullName evidence="12">Nitrogenase metalloclusters biosynthesis protein NifS</fullName>
    </alternativeName>
</protein>
<comment type="similarity">
    <text evidence="2 12">Belongs to the class-V pyridoxal-phosphate-dependent aminotransferase family. NifS/IscS subfamily.</text>
</comment>